<dbReference type="OMA" id="EHWNSYE"/>
<comment type="caution">
    <text evidence="1">The sequence shown here is derived from an EMBL/GenBank/DDBJ whole genome shotgun (WGS) entry which is preliminary data.</text>
</comment>
<dbReference type="VEuPathDB" id="AmoebaDB:KM1_198640"/>
<name>A0A5K1TV89_ENTHI</name>
<reference evidence="1 2" key="1">
    <citation type="submission" date="2016-05" db="EMBL/GenBank/DDBJ databases">
        <title>First whole genome sequencing of Entamoeba histolytica HM1:IMSS-clone-6.</title>
        <authorList>
            <person name="Mukherjee Avik.K."/>
            <person name="Izumyama S."/>
            <person name="Nakada-Tsukui K."/>
            <person name="Nozaki T."/>
        </authorList>
    </citation>
    <scope>NUCLEOTIDE SEQUENCE [LARGE SCALE GENOMIC DNA]</scope>
    <source>
        <strain evidence="1 2">HM1:IMSS clone 6</strain>
    </source>
</reference>
<organism evidence="1 2">
    <name type="scientific">Entamoeba histolytica</name>
    <dbReference type="NCBI Taxonomy" id="5759"/>
    <lineage>
        <taxon>Eukaryota</taxon>
        <taxon>Amoebozoa</taxon>
        <taxon>Evosea</taxon>
        <taxon>Archamoebae</taxon>
        <taxon>Mastigamoebida</taxon>
        <taxon>Entamoebidae</taxon>
        <taxon>Entamoeba</taxon>
    </lineage>
</organism>
<evidence type="ECO:0000313" key="1">
    <source>
        <dbReference type="EMBL" id="GAT94523.1"/>
    </source>
</evidence>
<gene>
    <name evidence="1" type="ORF">CL6EHI_021390</name>
</gene>
<dbReference type="AlphaFoldDB" id="A0A5K1TV89"/>
<sequence length="312" mass="36216">MSSLFLNQEVTWSIRPYKQYLCTIISSQTIHLSQKIIKTNGITGTIIRNGRCIRKGRTRQRDVVQIKTSTETSYWVISKLVPLSTKDITTIPRIYSLNDLSIKIKNLPKPITSSSEKKLIKSNSLPLFFLKNKKIPIDSQLLTDIFKSGTSLQNLCSITNECLSPLTRGLSQINTFNESEVIGYFNHLCLKAKDFYENGDVVEMVVRISFIYSQILTLWEVKTNLFGWNIIIKHYCNQIEQLFPLLKIIASSPLLQHFELVRRSFHLELKLDDLLSDSRQVLKESRLFVWNEKTREHWISYEKLNTTPLQPM</sequence>
<accession>A0A5K1TV89</accession>
<dbReference type="VEuPathDB" id="AmoebaDB:EHI5A_169570"/>
<dbReference type="VEuPathDB" id="AmoebaDB:EHI_021390"/>
<dbReference type="VEuPathDB" id="AmoebaDB:EHI8A_126970"/>
<dbReference type="VEuPathDB" id="AmoebaDB:EHI7A_117720"/>
<dbReference type="Proteomes" id="UP000078387">
    <property type="component" value="Unassembled WGS sequence"/>
</dbReference>
<protein>
    <submittedName>
        <fullName evidence="1">Uncharacterized protein</fullName>
    </submittedName>
</protein>
<proteinExistence type="predicted"/>
<evidence type="ECO:0000313" key="2">
    <source>
        <dbReference type="Proteomes" id="UP000078387"/>
    </source>
</evidence>
<dbReference type="EMBL" id="BDEQ01000001">
    <property type="protein sequence ID" value="GAT94523.1"/>
    <property type="molecule type" value="Genomic_DNA"/>
</dbReference>